<evidence type="ECO:0000313" key="3">
    <source>
        <dbReference type="Proteomes" id="UP000041254"/>
    </source>
</evidence>
<dbReference type="Proteomes" id="UP000041254">
    <property type="component" value="Unassembled WGS sequence"/>
</dbReference>
<dbReference type="PhylomeDB" id="A0A0G4GZ63"/>
<dbReference type="EMBL" id="CDMY01000887">
    <property type="protein sequence ID" value="CEM36366.1"/>
    <property type="molecule type" value="Genomic_DNA"/>
</dbReference>
<evidence type="ECO:0000256" key="1">
    <source>
        <dbReference type="SAM" id="MobiDB-lite"/>
    </source>
</evidence>
<feature type="compositionally biased region" description="Polar residues" evidence="1">
    <location>
        <begin position="216"/>
        <end position="228"/>
    </location>
</feature>
<name>A0A0G4GZ63_VITBC</name>
<organism evidence="2 3">
    <name type="scientific">Vitrella brassicaformis (strain CCMP3155)</name>
    <dbReference type="NCBI Taxonomy" id="1169540"/>
    <lineage>
        <taxon>Eukaryota</taxon>
        <taxon>Sar</taxon>
        <taxon>Alveolata</taxon>
        <taxon>Colpodellida</taxon>
        <taxon>Vitrellaceae</taxon>
        <taxon>Vitrella</taxon>
    </lineage>
</organism>
<sequence length="386" mass="42620">MEGGAVGTPQRPAAVSGRIGDGWPEEMFRTPDNAASAQPWERAERGRPLRVWAGGGRKRVWAVPSRTSGPPNARVYAPAVLTTGEINTLKAIDAVCEANPNVRDHRREGDHIVLTVGEREVRFWSQEQRKKGGCYDLSCGFKATNMAMGSLTLPKHLFRMTSGRADGLPPQPGAAVPWYKADCGKHATNIAMGYQVVELRAMASRGSRGPSGRPLRTTSGSTWPTSRTQHFEKLKKPCTELGGIKGKSVAEKIELLTAHWERERGAVVAMLLRERAQAMDHFVAIKPQADRLWADCDSIKERRQPHELMIASELVARVENADGNRVIFPDAQAFAPVKRDHDTIVMDLEVVFGDVTKIYDQAAPCGSFQGREETAVLLHYSLWRHA</sequence>
<feature type="compositionally biased region" description="Low complexity" evidence="1">
    <location>
        <begin position="205"/>
        <end position="214"/>
    </location>
</feature>
<accession>A0A0G4GZ63</accession>
<evidence type="ECO:0000313" key="2">
    <source>
        <dbReference type="EMBL" id="CEM36366.1"/>
    </source>
</evidence>
<gene>
    <name evidence="2" type="ORF">Vbra_10464</name>
</gene>
<dbReference type="AlphaFoldDB" id="A0A0G4GZ63"/>
<keyword evidence="3" id="KW-1185">Reference proteome</keyword>
<proteinExistence type="predicted"/>
<dbReference type="InParanoid" id="A0A0G4GZ63"/>
<reference evidence="2 3" key="1">
    <citation type="submission" date="2014-11" db="EMBL/GenBank/DDBJ databases">
        <authorList>
            <person name="Zhu J."/>
            <person name="Qi W."/>
            <person name="Song R."/>
        </authorList>
    </citation>
    <scope>NUCLEOTIDE SEQUENCE [LARGE SCALE GENOMIC DNA]</scope>
</reference>
<protein>
    <submittedName>
        <fullName evidence="2">Uncharacterized protein</fullName>
    </submittedName>
</protein>
<feature type="region of interest" description="Disordered" evidence="1">
    <location>
        <begin position="205"/>
        <end position="228"/>
    </location>
</feature>
<dbReference type="VEuPathDB" id="CryptoDB:Vbra_10464"/>